<dbReference type="SUPFAM" id="SSF53041">
    <property type="entry name" value="Resolvase-like"/>
    <property type="match status" value="1"/>
</dbReference>
<dbReference type="EMBL" id="SJKA01000022">
    <property type="protein sequence ID" value="TCC19925.1"/>
    <property type="molecule type" value="Genomic_DNA"/>
</dbReference>
<proteinExistence type="predicted"/>
<organism evidence="3 4">
    <name type="scientific">Kribbella sindirgiensis</name>
    <dbReference type="NCBI Taxonomy" id="1124744"/>
    <lineage>
        <taxon>Bacteria</taxon>
        <taxon>Bacillati</taxon>
        <taxon>Actinomycetota</taxon>
        <taxon>Actinomycetes</taxon>
        <taxon>Propionibacteriales</taxon>
        <taxon>Kribbellaceae</taxon>
        <taxon>Kribbella</taxon>
    </lineage>
</organism>
<dbReference type="Gene3D" id="3.40.50.1390">
    <property type="entry name" value="Resolvase, N-terminal catalytic domain"/>
    <property type="match status" value="1"/>
</dbReference>
<evidence type="ECO:0000313" key="4">
    <source>
        <dbReference type="Proteomes" id="UP000292695"/>
    </source>
</evidence>
<dbReference type="InterPro" id="IPR036162">
    <property type="entry name" value="Resolvase-like_N_sf"/>
</dbReference>
<sequence length="583" mass="64147">MTVTDDWSVLDDLLGVEAEPDIVTGVGDLAFYGRCSTEDNQDPETSLGWQSGNASKLVEPLGGRIVANYFDVGQSRSVPWERREQASQLLRDLRNPNRGWSGIVLGEGTRCFFGNQFSLTAPKLAHAKVQLWVPELGGVYDPLNASHKMLMSVLGGMSESERQHVQARVRAAMDAQVLSEGRFQGGRAPYGYKVVDGGEHPNPRKAQEGYRLRIMVLDDFAAAIVERIFELYLAGLGDRAIARRLNADGVPCPSAHTPRQNRHRLADGWQSSTVKAILDNPRYTGYAFFGRWERTEMLLDPEDVAAGVVTRFRRADQSRIVRSRRPAHPAIVSVETFTQAALRRRSRAAGGRRGQSKLERSGRPTTKVYPMKGHLRCTICGRKFESAPRKHAMYYRCPSRTLAPGSPALASHPPTVYLPESAVMEPLNEWIAQVFSPEYRQETIAQLLDAGEDTSASVRTQQAEARASEAQTKIRRYTASIEAGVDPTILVDALNAAQAELSAARAELANLPQVVTLDAEAIATMVDQLGAMAAALNAAEPQDLADLYEALRLDLKYDAEQDLIEVTARPTLRVNSARVRGGT</sequence>
<dbReference type="Pfam" id="PF07508">
    <property type="entry name" value="Recombinase"/>
    <property type="match status" value="1"/>
</dbReference>
<dbReference type="PROSITE" id="PS51737">
    <property type="entry name" value="RECOMBINASE_DNA_BIND"/>
    <property type="match status" value="1"/>
</dbReference>
<dbReference type="Proteomes" id="UP000292695">
    <property type="component" value="Unassembled WGS sequence"/>
</dbReference>
<dbReference type="Gene3D" id="3.90.1750.20">
    <property type="entry name" value="Putative Large Serine Recombinase, Chain B, Domain 2"/>
    <property type="match status" value="1"/>
</dbReference>
<keyword evidence="4" id="KW-1185">Reference proteome</keyword>
<dbReference type="InterPro" id="IPR006119">
    <property type="entry name" value="Resolv_N"/>
</dbReference>
<feature type="domain" description="Recombinase" evidence="2">
    <location>
        <begin position="189"/>
        <end position="318"/>
    </location>
</feature>
<accession>A0A4R0I643</accession>
<gene>
    <name evidence="3" type="ORF">E0H50_37470</name>
</gene>
<dbReference type="PANTHER" id="PTHR30461:SF23">
    <property type="entry name" value="DNA RECOMBINASE-RELATED"/>
    <property type="match status" value="1"/>
</dbReference>
<protein>
    <submittedName>
        <fullName evidence="3">Recombinase family protein</fullName>
    </submittedName>
</protein>
<dbReference type="OrthoDB" id="3372479at2"/>
<dbReference type="PANTHER" id="PTHR30461">
    <property type="entry name" value="DNA-INVERTASE FROM LAMBDOID PROPHAGE"/>
    <property type="match status" value="1"/>
</dbReference>
<dbReference type="InterPro" id="IPR011109">
    <property type="entry name" value="DNA_bind_recombinase_dom"/>
</dbReference>
<dbReference type="GO" id="GO:0003677">
    <property type="term" value="F:DNA binding"/>
    <property type="evidence" value="ECO:0007669"/>
    <property type="project" value="InterPro"/>
</dbReference>
<comment type="caution">
    <text evidence="3">The sequence shown here is derived from an EMBL/GenBank/DDBJ whole genome shotgun (WGS) entry which is preliminary data.</text>
</comment>
<evidence type="ECO:0000256" key="1">
    <source>
        <dbReference type="SAM" id="MobiDB-lite"/>
    </source>
</evidence>
<dbReference type="RefSeq" id="WP_131295842.1">
    <property type="nucleotide sequence ID" value="NZ_SJKA01000022.1"/>
</dbReference>
<evidence type="ECO:0000313" key="3">
    <source>
        <dbReference type="EMBL" id="TCC19925.1"/>
    </source>
</evidence>
<dbReference type="Pfam" id="PF00239">
    <property type="entry name" value="Resolvase"/>
    <property type="match status" value="1"/>
</dbReference>
<name>A0A4R0I643_9ACTN</name>
<dbReference type="GO" id="GO:0000150">
    <property type="term" value="F:DNA strand exchange activity"/>
    <property type="evidence" value="ECO:0007669"/>
    <property type="project" value="InterPro"/>
</dbReference>
<dbReference type="SMART" id="SM00857">
    <property type="entry name" value="Resolvase"/>
    <property type="match status" value="1"/>
</dbReference>
<reference evidence="3 4" key="1">
    <citation type="submission" date="2019-02" db="EMBL/GenBank/DDBJ databases">
        <title>Kribbella capetownensis sp. nov. and Kribbella speibonae sp. nov., isolated from soil.</title>
        <authorList>
            <person name="Curtis S.M."/>
            <person name="Norton I."/>
            <person name="Everest G.J."/>
            <person name="Meyers P.R."/>
        </authorList>
    </citation>
    <scope>NUCLEOTIDE SEQUENCE [LARGE SCALE GENOMIC DNA]</scope>
    <source>
        <strain evidence="3 4">DSM 27082</strain>
    </source>
</reference>
<evidence type="ECO:0000259" key="2">
    <source>
        <dbReference type="PROSITE" id="PS51737"/>
    </source>
</evidence>
<dbReference type="AlphaFoldDB" id="A0A4R0I643"/>
<dbReference type="InterPro" id="IPR050639">
    <property type="entry name" value="SSR_resolvase"/>
</dbReference>
<dbReference type="InterPro" id="IPR038109">
    <property type="entry name" value="DNA_bind_recomb_sf"/>
</dbReference>
<feature type="region of interest" description="Disordered" evidence="1">
    <location>
        <begin position="345"/>
        <end position="367"/>
    </location>
</feature>